<dbReference type="Proteomes" id="UP001620645">
    <property type="component" value="Unassembled WGS sequence"/>
</dbReference>
<protein>
    <submittedName>
        <fullName evidence="2">Uncharacterized protein</fullName>
    </submittedName>
</protein>
<dbReference type="AlphaFoldDB" id="A0ABD2INH3"/>
<evidence type="ECO:0000313" key="3">
    <source>
        <dbReference type="Proteomes" id="UP001620645"/>
    </source>
</evidence>
<sequence length="77" mass="8002">MFCVKYGTESERLPFNQEDQITEAFNLVGFGFTQLPAQEGVIESGNHPSAPVPIGAGNVPNVDGSPNSGSTSSASSE</sequence>
<gene>
    <name evidence="2" type="ORF">niasHS_012343</name>
</gene>
<comment type="caution">
    <text evidence="2">The sequence shown here is derived from an EMBL/GenBank/DDBJ whole genome shotgun (WGS) entry which is preliminary data.</text>
</comment>
<name>A0ABD2INH3_HETSC</name>
<accession>A0ABD2INH3</accession>
<feature type="region of interest" description="Disordered" evidence="1">
    <location>
        <begin position="41"/>
        <end position="77"/>
    </location>
</feature>
<feature type="compositionally biased region" description="Low complexity" evidence="1">
    <location>
        <begin position="65"/>
        <end position="77"/>
    </location>
</feature>
<evidence type="ECO:0000313" key="2">
    <source>
        <dbReference type="EMBL" id="KAL3081624.1"/>
    </source>
</evidence>
<evidence type="ECO:0000256" key="1">
    <source>
        <dbReference type="SAM" id="MobiDB-lite"/>
    </source>
</evidence>
<keyword evidence="3" id="KW-1185">Reference proteome</keyword>
<dbReference type="EMBL" id="JBICCN010000267">
    <property type="protein sequence ID" value="KAL3081624.1"/>
    <property type="molecule type" value="Genomic_DNA"/>
</dbReference>
<reference evidence="2 3" key="1">
    <citation type="submission" date="2024-10" db="EMBL/GenBank/DDBJ databases">
        <authorList>
            <person name="Kim D."/>
        </authorList>
    </citation>
    <scope>NUCLEOTIDE SEQUENCE [LARGE SCALE GENOMIC DNA]</scope>
    <source>
        <strain evidence="2">Taebaek</strain>
    </source>
</reference>
<organism evidence="2 3">
    <name type="scientific">Heterodera schachtii</name>
    <name type="common">Sugarbeet cyst nematode worm</name>
    <name type="synonym">Tylenchus schachtii</name>
    <dbReference type="NCBI Taxonomy" id="97005"/>
    <lineage>
        <taxon>Eukaryota</taxon>
        <taxon>Metazoa</taxon>
        <taxon>Ecdysozoa</taxon>
        <taxon>Nematoda</taxon>
        <taxon>Chromadorea</taxon>
        <taxon>Rhabditida</taxon>
        <taxon>Tylenchina</taxon>
        <taxon>Tylenchomorpha</taxon>
        <taxon>Tylenchoidea</taxon>
        <taxon>Heteroderidae</taxon>
        <taxon>Heteroderinae</taxon>
        <taxon>Heterodera</taxon>
    </lineage>
</organism>
<proteinExistence type="predicted"/>